<evidence type="ECO:0000313" key="1">
    <source>
        <dbReference type="EMBL" id="ACF44471.1"/>
    </source>
</evidence>
<dbReference type="HOGENOM" id="CLU_3064491_0_0_10"/>
<dbReference type="STRING" id="324925.Ppha_2276"/>
<name>B4SE52_PELPB</name>
<proteinExistence type="predicted"/>
<dbReference type="EMBL" id="CP001110">
    <property type="protein sequence ID" value="ACF44471.1"/>
    <property type="molecule type" value="Genomic_DNA"/>
</dbReference>
<protein>
    <submittedName>
        <fullName evidence="1">Uncharacterized protein</fullName>
    </submittedName>
</protein>
<dbReference type="AlphaFoldDB" id="B4SE52"/>
<gene>
    <name evidence="1" type="ordered locus">Ppha_2276</name>
</gene>
<organism evidence="1 2">
    <name type="scientific">Pelodictyon phaeoclathratiforme (strain DSM 5477 / BU-1)</name>
    <dbReference type="NCBI Taxonomy" id="324925"/>
    <lineage>
        <taxon>Bacteria</taxon>
        <taxon>Pseudomonadati</taxon>
        <taxon>Chlorobiota</taxon>
        <taxon>Chlorobiia</taxon>
        <taxon>Chlorobiales</taxon>
        <taxon>Chlorobiaceae</taxon>
        <taxon>Chlorobium/Pelodictyon group</taxon>
        <taxon>Pelodictyon</taxon>
    </lineage>
</organism>
<dbReference type="KEGG" id="pph:Ppha_2276"/>
<accession>B4SE52</accession>
<evidence type="ECO:0000313" key="2">
    <source>
        <dbReference type="Proteomes" id="UP000002724"/>
    </source>
</evidence>
<dbReference type="Proteomes" id="UP000002724">
    <property type="component" value="Chromosome"/>
</dbReference>
<keyword evidence="2" id="KW-1185">Reference proteome</keyword>
<reference evidence="1 2" key="1">
    <citation type="submission" date="2008-06" db="EMBL/GenBank/DDBJ databases">
        <title>Complete sequence of Pelodictyon phaeoclathratiforme BU-1.</title>
        <authorList>
            <consortium name="US DOE Joint Genome Institute"/>
            <person name="Lucas S."/>
            <person name="Copeland A."/>
            <person name="Lapidus A."/>
            <person name="Glavina del Rio T."/>
            <person name="Dalin E."/>
            <person name="Tice H."/>
            <person name="Bruce D."/>
            <person name="Goodwin L."/>
            <person name="Pitluck S."/>
            <person name="Schmutz J."/>
            <person name="Larimer F."/>
            <person name="Land M."/>
            <person name="Hauser L."/>
            <person name="Kyrpides N."/>
            <person name="Mikhailova N."/>
            <person name="Liu Z."/>
            <person name="Li T."/>
            <person name="Zhao F."/>
            <person name="Overmann J."/>
            <person name="Bryant D.A."/>
            <person name="Richardson P."/>
        </authorList>
    </citation>
    <scope>NUCLEOTIDE SEQUENCE [LARGE SCALE GENOMIC DNA]</scope>
    <source>
        <strain evidence="2">DSM 5477 / BU-1</strain>
    </source>
</reference>
<sequence length="53" mass="6245">MQTHSLEKRKSLEMDGRYDKIYPCAEQLTVNTRPVHANHDKFSKQKLDAGKNW</sequence>